<evidence type="ECO:0000259" key="9">
    <source>
        <dbReference type="Pfam" id="PF05183"/>
    </source>
</evidence>
<gene>
    <name evidence="11" type="primary">RDR1</name>
    <name evidence="11" type="ORF">AWC38_SpisGene13109</name>
</gene>
<dbReference type="EC" id="2.7.7.48" evidence="2"/>
<evidence type="ECO:0000259" key="10">
    <source>
        <dbReference type="Pfam" id="PF26253"/>
    </source>
</evidence>
<evidence type="ECO:0000313" key="11">
    <source>
        <dbReference type="EMBL" id="PFX22350.1"/>
    </source>
</evidence>
<feature type="domain" description="RDRP C-terminal head" evidence="10">
    <location>
        <begin position="869"/>
        <end position="932"/>
    </location>
</feature>
<protein>
    <recommendedName>
        <fullName evidence="2">RNA-directed RNA polymerase</fullName>
        <ecNumber evidence="2">2.7.7.48</ecNumber>
    </recommendedName>
</protein>
<dbReference type="GO" id="GO:0003723">
    <property type="term" value="F:RNA binding"/>
    <property type="evidence" value="ECO:0007669"/>
    <property type="project" value="UniProtKB-KW"/>
</dbReference>
<keyword evidence="4" id="KW-0808">Transferase</keyword>
<keyword evidence="7" id="KW-0943">RNA-mediated gene silencing</keyword>
<comment type="catalytic activity">
    <reaction evidence="8">
        <text>RNA(n) + a ribonucleoside 5'-triphosphate = RNA(n+1) + diphosphate</text>
        <dbReference type="Rhea" id="RHEA:21248"/>
        <dbReference type="Rhea" id="RHEA-COMP:14527"/>
        <dbReference type="Rhea" id="RHEA-COMP:17342"/>
        <dbReference type="ChEBI" id="CHEBI:33019"/>
        <dbReference type="ChEBI" id="CHEBI:61557"/>
        <dbReference type="ChEBI" id="CHEBI:140395"/>
        <dbReference type="EC" id="2.7.7.48"/>
    </reaction>
</comment>
<dbReference type="EMBL" id="LSMT01000242">
    <property type="protein sequence ID" value="PFX22350.1"/>
    <property type="molecule type" value="Genomic_DNA"/>
</dbReference>
<accession>A0A2B4S0N5</accession>
<dbReference type="InterPro" id="IPR057596">
    <property type="entry name" value="RDRP_core"/>
</dbReference>
<evidence type="ECO:0000256" key="3">
    <source>
        <dbReference type="ARBA" id="ARBA00022484"/>
    </source>
</evidence>
<evidence type="ECO:0000256" key="4">
    <source>
        <dbReference type="ARBA" id="ARBA00022679"/>
    </source>
</evidence>
<dbReference type="GO" id="GO:0031380">
    <property type="term" value="C:nuclear RNA-directed RNA polymerase complex"/>
    <property type="evidence" value="ECO:0007669"/>
    <property type="project" value="TreeGrafter"/>
</dbReference>
<name>A0A2B4S0N5_STYPI</name>
<keyword evidence="5" id="KW-0548">Nucleotidyltransferase</keyword>
<reference evidence="12" key="1">
    <citation type="journal article" date="2017" name="bioRxiv">
        <title>Comparative analysis of the genomes of Stylophora pistillata and Acropora digitifera provides evidence for extensive differences between species of corals.</title>
        <authorList>
            <person name="Voolstra C.R."/>
            <person name="Li Y."/>
            <person name="Liew Y.J."/>
            <person name="Baumgarten S."/>
            <person name="Zoccola D."/>
            <person name="Flot J.-F."/>
            <person name="Tambutte S."/>
            <person name="Allemand D."/>
            <person name="Aranda M."/>
        </authorList>
    </citation>
    <scope>NUCLEOTIDE SEQUENCE [LARGE SCALE GENOMIC DNA]</scope>
</reference>
<evidence type="ECO:0000256" key="8">
    <source>
        <dbReference type="ARBA" id="ARBA00048744"/>
    </source>
</evidence>
<comment type="similarity">
    <text evidence="1">Belongs to the RdRP family.</text>
</comment>
<dbReference type="OrthoDB" id="6513042at2759"/>
<dbReference type="Proteomes" id="UP000225706">
    <property type="component" value="Unassembled WGS sequence"/>
</dbReference>
<evidence type="ECO:0000313" key="12">
    <source>
        <dbReference type="Proteomes" id="UP000225706"/>
    </source>
</evidence>
<dbReference type="SUPFAM" id="SSF81631">
    <property type="entry name" value="PAP/OAS1 substrate-binding domain"/>
    <property type="match status" value="1"/>
</dbReference>
<evidence type="ECO:0000256" key="2">
    <source>
        <dbReference type="ARBA" id="ARBA00012494"/>
    </source>
</evidence>
<evidence type="ECO:0000256" key="1">
    <source>
        <dbReference type="ARBA" id="ARBA00005762"/>
    </source>
</evidence>
<dbReference type="InterPro" id="IPR007855">
    <property type="entry name" value="RDRP"/>
</dbReference>
<keyword evidence="6" id="KW-0694">RNA-binding</keyword>
<dbReference type="InterPro" id="IPR058752">
    <property type="entry name" value="RDRP_C_head"/>
</dbReference>
<organism evidence="11 12">
    <name type="scientific">Stylophora pistillata</name>
    <name type="common">Smooth cauliflower coral</name>
    <dbReference type="NCBI Taxonomy" id="50429"/>
    <lineage>
        <taxon>Eukaryota</taxon>
        <taxon>Metazoa</taxon>
        <taxon>Cnidaria</taxon>
        <taxon>Anthozoa</taxon>
        <taxon>Hexacorallia</taxon>
        <taxon>Scleractinia</taxon>
        <taxon>Astrocoeniina</taxon>
        <taxon>Pocilloporidae</taxon>
        <taxon>Stylophora</taxon>
    </lineage>
</organism>
<proteinExistence type="inferred from homology"/>
<dbReference type="GO" id="GO:0003968">
    <property type="term" value="F:RNA-directed RNA polymerase activity"/>
    <property type="evidence" value="ECO:0007669"/>
    <property type="project" value="UniProtKB-KW"/>
</dbReference>
<dbReference type="Pfam" id="PF26253">
    <property type="entry name" value="RdRP_head"/>
    <property type="match status" value="2"/>
</dbReference>
<dbReference type="GO" id="GO:0030422">
    <property type="term" value="P:siRNA processing"/>
    <property type="evidence" value="ECO:0007669"/>
    <property type="project" value="TreeGrafter"/>
</dbReference>
<comment type="caution">
    <text evidence="11">The sequence shown here is derived from an EMBL/GenBank/DDBJ whole genome shotgun (WGS) entry which is preliminary data.</text>
</comment>
<dbReference type="PANTHER" id="PTHR23079:SF55">
    <property type="entry name" value="RNA-DIRECTED RNA POLYMERASE"/>
    <property type="match status" value="1"/>
</dbReference>
<feature type="domain" description="RDRP core" evidence="9">
    <location>
        <begin position="623"/>
        <end position="799"/>
    </location>
</feature>
<feature type="domain" description="RDRP C-terminal head" evidence="10">
    <location>
        <begin position="821"/>
        <end position="868"/>
    </location>
</feature>
<keyword evidence="3 11" id="KW-0696">RNA-directed RNA polymerase</keyword>
<evidence type="ECO:0000256" key="5">
    <source>
        <dbReference type="ARBA" id="ARBA00022695"/>
    </source>
</evidence>
<sequence>MAHRRNKLAKHKIPAKPKEVELSINIWGSRFHSERERRSRRQIEDFKDLLKASRFQVAKAQEPVNSPTGNARIISIHLKTTESSKAKFFERFRREWCSSICQRGDSFWMESETPEDTSKYKTDETGQMIRVASFSFGTFTTPGTYVQHWSSEQDSVFIQDGSIESEFQHDLGTFTIFFFKGGAVKGSREIKIEMEHRQFENYVVVDENFTNGKISFYFPLQWPQKISEERILEQDEADSPLGLMTGLSRRGFSLCFSSINTRFPRGHTEAPKKPTLSDPKIKYALECLLSRGFKVRDRVSRKFYDLLRSATNRYGLLLANTLVSPEKVCKALYKLVNIVETDRFCPLQHYLERLLYGDMTHLTAFEFEIPQHYVYVPRLIVTPTQDYLLSAELVAENRVIREYGHEQTMRIAFREEDFSKLSSTYPEGLKHVLNERVVELLSNDIHIAGRKFEFLACSSSQLRDHGAWLYDKEHRAADIRGSLGQLNEIRCVATYVSRMGQCFSSTKEAVTVSIEEGCTVEEIPNIEVKYKDVYFECCDNFRSGKYTLSDGVGKISKALAEKVADSLDLDPTPSAYQIRDGGCKGMLAIDPRLPNGDEKEILQYRKSMKKFNSKHPALEICEATRPSDMRTFEAVDIPALHHLVDCVVFPAKGNRPHSDEMSGSDLDGDKYFVTWYDKLLPPKDNVAPMDFTSPERVVLHRPIEVPVMIQFVADYIKNDQLGIIANAHLVHADHDDKGVFSDACIKLAHMHSDAVDFPKTGKCPSLPKDLRPDQYPDFMMKSGKPRYNSQRILGKLFRKCKSLDRAQQFSNEVSQTQITPDPDLIVPGYAHYLEEAKAVRNHYNTKLAGLMSIYGLRNEGEVITGCLVKKASAWYMATYGDKGKDEVQTTASSTDPNHRREQEGDLKRLLSFPWVVDRILASIKKAKNEERERDGTPAQHAVDAVGDVITDQAAYFFDKFKSELVDTREVQIEERNKLKNTLNRLLGEARVPKLALFDSSLTGISVGDEQQTHVEIYAHFKWNASEREQYECLRWLRTVLDRAGEVQMQRHPVVLHFQRSSQGFKLLKQDYYITADSNRFQKSVYVSMQVQRCPRLLHLLLVLIHWGRRKHLIENSGHGFLSDENLATLFLVFCEESNLINKLSSDDLQNFTSRHLGLPSSAEQTEAERVWSNEVLRDDYQERLKGLISDITPGHLLIKFFYYYSLVTDDDPLHLRNVKNPLKSHEKLCPNVSREESNRFSDAALHTFHELAQSCSLDSLTATSHAENTRELKETLTIPNTSWGALRFAEEFVRMKLSALTSAHISLRPAQTGYILEATGNYLTLHTVQNELEKIETTCTSYIYDHTVSGASQFLFLDQNEPNDSVSFKRLKKGDCAVNLDRLNESLRLCLDDEPNDDLAERKFLTLISSQMRVFNREHLPHVHGTERLMIRAEFGTIYVQNAQIFASNVGAVEKILSQNADAKNRPGSIHALPKNLMTQISTIVGRCELQFFDLKIPPINWVVADVKAPRLARATSPYIDFRVTVCSERKLGDDKDEVMSSPGYEMFRTKSVLSKTDDTSLELASGFQNKISFLRHDKTSIYKISDGKLFLEVKEVVKYDGKGSRFLKPFKNFTEAKIFGFFDGKGGPDEAVKVSRDLWSAAKRLRSHIR</sequence>
<evidence type="ECO:0000256" key="6">
    <source>
        <dbReference type="ARBA" id="ARBA00022884"/>
    </source>
</evidence>
<dbReference type="Pfam" id="PF05183">
    <property type="entry name" value="RdRP"/>
    <property type="match status" value="1"/>
</dbReference>
<dbReference type="PANTHER" id="PTHR23079">
    <property type="entry name" value="RNA-DEPENDENT RNA POLYMERASE"/>
    <property type="match status" value="1"/>
</dbReference>
<evidence type="ECO:0000256" key="7">
    <source>
        <dbReference type="ARBA" id="ARBA00023158"/>
    </source>
</evidence>
<keyword evidence="12" id="KW-1185">Reference proteome</keyword>